<sequence length="133" mass="15096">MANTFRKSNPTKPQAGKQKPKKAGKSLFGWLESTFNVRPLLGDGIPAGLVLPFLFFALLAFLYIYTNYRAENLVREIARLQTQVDNLRVDVTTEEANYLLHLKQSELAKRLEPLGLVEISQPPIKLERKQKAD</sequence>
<keyword evidence="3" id="KW-1133">Transmembrane helix</keyword>
<reference evidence="4 5" key="1">
    <citation type="submission" date="2012-05" db="EMBL/GenBank/DDBJ databases">
        <title>Genome sequence of Nitritalea halalkaliphila LW7.</title>
        <authorList>
            <person name="Jangir P.K."/>
            <person name="Singh A."/>
            <person name="Shivaji S."/>
            <person name="Sharma R."/>
        </authorList>
    </citation>
    <scope>NUCLEOTIDE SEQUENCE [LARGE SCALE GENOMIC DNA]</scope>
    <source>
        <strain evidence="4 5">LW7</strain>
    </source>
</reference>
<evidence type="ECO:0000313" key="5">
    <source>
        <dbReference type="Proteomes" id="UP000005551"/>
    </source>
</evidence>
<evidence type="ECO:0008006" key="6">
    <source>
        <dbReference type="Google" id="ProtNLM"/>
    </source>
</evidence>
<protein>
    <recommendedName>
        <fullName evidence="6">Cell division protein FtsL</fullName>
    </recommendedName>
</protein>
<keyword evidence="3" id="KW-0812">Transmembrane</keyword>
<evidence type="ECO:0000256" key="3">
    <source>
        <dbReference type="SAM" id="Phobius"/>
    </source>
</evidence>
<evidence type="ECO:0000256" key="2">
    <source>
        <dbReference type="SAM" id="MobiDB-lite"/>
    </source>
</evidence>
<evidence type="ECO:0000256" key="1">
    <source>
        <dbReference type="SAM" id="Coils"/>
    </source>
</evidence>
<name>I5C2D1_9BACT</name>
<dbReference type="InterPro" id="IPR045755">
    <property type="entry name" value="FtsL-like"/>
</dbReference>
<feature type="compositionally biased region" description="Polar residues" evidence="2">
    <location>
        <begin position="1"/>
        <end position="11"/>
    </location>
</feature>
<keyword evidence="1" id="KW-0175">Coiled coil</keyword>
<keyword evidence="5" id="KW-1185">Reference proteome</keyword>
<accession>I5C2D1</accession>
<proteinExistence type="predicted"/>
<dbReference type="AlphaFoldDB" id="I5C2D1"/>
<dbReference type="Proteomes" id="UP000005551">
    <property type="component" value="Unassembled WGS sequence"/>
</dbReference>
<dbReference type="STRING" id="1189621.A3SI_11459"/>
<feature type="transmembrane region" description="Helical" evidence="3">
    <location>
        <begin position="45"/>
        <end position="65"/>
    </location>
</feature>
<feature type="coiled-coil region" evidence="1">
    <location>
        <begin position="70"/>
        <end position="97"/>
    </location>
</feature>
<feature type="region of interest" description="Disordered" evidence="2">
    <location>
        <begin position="1"/>
        <end position="23"/>
    </location>
</feature>
<dbReference type="OrthoDB" id="981249at2"/>
<comment type="caution">
    <text evidence="4">The sequence shown here is derived from an EMBL/GenBank/DDBJ whole genome shotgun (WGS) entry which is preliminary data.</text>
</comment>
<dbReference type="Pfam" id="PF19579">
    <property type="entry name" value="FtsL_2"/>
    <property type="match status" value="1"/>
</dbReference>
<keyword evidence="3" id="KW-0472">Membrane</keyword>
<evidence type="ECO:0000313" key="4">
    <source>
        <dbReference type="EMBL" id="EIM75983.1"/>
    </source>
</evidence>
<dbReference type="RefSeq" id="WP_009055342.1">
    <property type="nucleotide sequence ID" value="NZ_AJYA01000024.1"/>
</dbReference>
<dbReference type="EMBL" id="AJYA01000024">
    <property type="protein sequence ID" value="EIM75983.1"/>
    <property type="molecule type" value="Genomic_DNA"/>
</dbReference>
<organism evidence="4 5">
    <name type="scientific">Nitritalea halalkaliphila LW7</name>
    <dbReference type="NCBI Taxonomy" id="1189621"/>
    <lineage>
        <taxon>Bacteria</taxon>
        <taxon>Pseudomonadati</taxon>
        <taxon>Bacteroidota</taxon>
        <taxon>Cytophagia</taxon>
        <taxon>Cytophagales</taxon>
        <taxon>Cyclobacteriaceae</taxon>
        <taxon>Nitritalea</taxon>
    </lineage>
</organism>
<gene>
    <name evidence="4" type="ORF">A3SI_11459</name>
</gene>